<feature type="region of interest" description="Disordered" evidence="6">
    <location>
        <begin position="75"/>
        <end position="150"/>
    </location>
</feature>
<feature type="compositionally biased region" description="Low complexity" evidence="6">
    <location>
        <begin position="92"/>
        <end position="101"/>
    </location>
</feature>
<dbReference type="SUPFAM" id="SSF47459">
    <property type="entry name" value="HLH, helix-loop-helix DNA-binding domain"/>
    <property type="match status" value="1"/>
</dbReference>
<feature type="compositionally biased region" description="Basic and acidic residues" evidence="6">
    <location>
        <begin position="1"/>
        <end position="13"/>
    </location>
</feature>
<dbReference type="PROSITE" id="PS50888">
    <property type="entry name" value="BHLH"/>
    <property type="match status" value="1"/>
</dbReference>
<dbReference type="InterPro" id="IPR036638">
    <property type="entry name" value="HLH_DNA-bd_sf"/>
</dbReference>
<dbReference type="GO" id="GO:0000981">
    <property type="term" value="F:DNA-binding transcription factor activity, RNA polymerase II-specific"/>
    <property type="evidence" value="ECO:0007669"/>
    <property type="project" value="TreeGrafter"/>
</dbReference>
<gene>
    <name evidence="8" type="ORF">Cni_G08360</name>
</gene>
<feature type="domain" description="BHLH" evidence="7">
    <location>
        <begin position="135"/>
        <end position="184"/>
    </location>
</feature>
<dbReference type="PANTHER" id="PTHR16223">
    <property type="entry name" value="TRANSCRIPTION FACTOR BHLH83-RELATED"/>
    <property type="match status" value="1"/>
</dbReference>
<dbReference type="Gene3D" id="4.10.280.10">
    <property type="entry name" value="Helix-loop-helix DNA-binding domain"/>
    <property type="match status" value="1"/>
</dbReference>
<dbReference type="GO" id="GO:0005634">
    <property type="term" value="C:nucleus"/>
    <property type="evidence" value="ECO:0007669"/>
    <property type="project" value="UniProtKB-SubCell"/>
</dbReference>
<keyword evidence="4" id="KW-0804">Transcription</keyword>
<keyword evidence="9" id="KW-1185">Reference proteome</keyword>
<evidence type="ECO:0000256" key="5">
    <source>
        <dbReference type="ARBA" id="ARBA00023242"/>
    </source>
</evidence>
<feature type="compositionally biased region" description="Low complexity" evidence="6">
    <location>
        <begin position="246"/>
        <end position="258"/>
    </location>
</feature>
<dbReference type="CDD" id="cd11393">
    <property type="entry name" value="bHLH_AtbHLH_like"/>
    <property type="match status" value="1"/>
</dbReference>
<sequence>MDREDEGFDHMEEGGFMELLSSGGEDSGSGGGGGGGFLFGEPSPLVAAQMLCFGGKDEDDPLPLHGVLLAQKSSDNSFISSSSPPPPPPPAMTGASSSSSKLSKKKDADETGGRSRTTATSSKTITAIKKPKTESSAAAGRGSNKARKEKLGDRIMALQKLVSPFGKSDTASVLHEALGYIRFLHDQVQVLSSPYLHGLPSGDRMQEGREQGDLRSRGLCLVPVSCTEHVTSSNGADLWSPTAMGSSKSSSSISITKH</sequence>
<dbReference type="PANTHER" id="PTHR16223:SF380">
    <property type="entry name" value="HELIX-LOOP-HELIX DNA-BINDING DOMAIN CONTAINING PROTEIN, EXPRESSED"/>
    <property type="match status" value="1"/>
</dbReference>
<evidence type="ECO:0000256" key="1">
    <source>
        <dbReference type="ARBA" id="ARBA00004123"/>
    </source>
</evidence>
<evidence type="ECO:0000256" key="6">
    <source>
        <dbReference type="SAM" id="MobiDB-lite"/>
    </source>
</evidence>
<feature type="region of interest" description="Disordered" evidence="6">
    <location>
        <begin position="235"/>
        <end position="258"/>
    </location>
</feature>
<feature type="compositionally biased region" description="Low complexity" evidence="6">
    <location>
        <begin position="114"/>
        <end position="128"/>
    </location>
</feature>
<evidence type="ECO:0000259" key="7">
    <source>
        <dbReference type="PROSITE" id="PS50888"/>
    </source>
</evidence>
<reference evidence="8 9" key="1">
    <citation type="submission" date="2023-10" db="EMBL/GenBank/DDBJ databases">
        <title>Chromosome-scale genome assembly provides insights into flower coloration mechanisms of Canna indica.</title>
        <authorList>
            <person name="Li C."/>
        </authorList>
    </citation>
    <scope>NUCLEOTIDE SEQUENCE [LARGE SCALE GENOMIC DNA]</scope>
    <source>
        <tissue evidence="8">Flower</tissue>
    </source>
</reference>
<proteinExistence type="inferred from homology"/>
<accession>A0AAQ3K0J0</accession>
<keyword evidence="5" id="KW-0539">Nucleus</keyword>
<evidence type="ECO:0000313" key="9">
    <source>
        <dbReference type="Proteomes" id="UP001327560"/>
    </source>
</evidence>
<dbReference type="InterPro" id="IPR045843">
    <property type="entry name" value="IND-like"/>
</dbReference>
<organism evidence="8 9">
    <name type="scientific">Canna indica</name>
    <name type="common">Indian-shot</name>
    <dbReference type="NCBI Taxonomy" id="4628"/>
    <lineage>
        <taxon>Eukaryota</taxon>
        <taxon>Viridiplantae</taxon>
        <taxon>Streptophyta</taxon>
        <taxon>Embryophyta</taxon>
        <taxon>Tracheophyta</taxon>
        <taxon>Spermatophyta</taxon>
        <taxon>Magnoliopsida</taxon>
        <taxon>Liliopsida</taxon>
        <taxon>Zingiberales</taxon>
        <taxon>Cannaceae</taxon>
        <taxon>Canna</taxon>
    </lineage>
</organism>
<evidence type="ECO:0000313" key="8">
    <source>
        <dbReference type="EMBL" id="WOK99648.1"/>
    </source>
</evidence>
<dbReference type="InterPro" id="IPR011598">
    <property type="entry name" value="bHLH_dom"/>
</dbReference>
<dbReference type="GO" id="GO:0046983">
    <property type="term" value="F:protein dimerization activity"/>
    <property type="evidence" value="ECO:0007669"/>
    <property type="project" value="InterPro"/>
</dbReference>
<dbReference type="Proteomes" id="UP001327560">
    <property type="component" value="Chromosome 2"/>
</dbReference>
<comment type="subcellular location">
    <subcellularLocation>
        <location evidence="1">Nucleus</location>
    </subcellularLocation>
</comment>
<evidence type="ECO:0000256" key="2">
    <source>
        <dbReference type="ARBA" id="ARBA00005510"/>
    </source>
</evidence>
<dbReference type="InterPro" id="IPR045239">
    <property type="entry name" value="bHLH95_bHLH"/>
</dbReference>
<protein>
    <submittedName>
        <fullName evidence="8">Transcription factor bHLH113-like</fullName>
    </submittedName>
</protein>
<dbReference type="EMBL" id="CP136891">
    <property type="protein sequence ID" value="WOK99648.1"/>
    <property type="molecule type" value="Genomic_DNA"/>
</dbReference>
<dbReference type="AlphaFoldDB" id="A0AAQ3K0J0"/>
<evidence type="ECO:0000256" key="4">
    <source>
        <dbReference type="ARBA" id="ARBA00023163"/>
    </source>
</evidence>
<evidence type="ECO:0000256" key="3">
    <source>
        <dbReference type="ARBA" id="ARBA00023015"/>
    </source>
</evidence>
<comment type="similarity">
    <text evidence="2">Belongs to the bHLH protein family.</text>
</comment>
<keyword evidence="3" id="KW-0805">Transcription regulation</keyword>
<dbReference type="GO" id="GO:0000978">
    <property type="term" value="F:RNA polymerase II cis-regulatory region sequence-specific DNA binding"/>
    <property type="evidence" value="ECO:0007669"/>
    <property type="project" value="TreeGrafter"/>
</dbReference>
<feature type="region of interest" description="Disordered" evidence="6">
    <location>
        <begin position="1"/>
        <end position="41"/>
    </location>
</feature>
<name>A0AAQ3K0J0_9LILI</name>
<feature type="compositionally biased region" description="Gly residues" evidence="6">
    <location>
        <begin position="25"/>
        <end position="38"/>
    </location>
</feature>